<organism evidence="1 2">
    <name type="scientific">Dysgonomonas hofstadii</name>
    <dbReference type="NCBI Taxonomy" id="637886"/>
    <lineage>
        <taxon>Bacteria</taxon>
        <taxon>Pseudomonadati</taxon>
        <taxon>Bacteroidota</taxon>
        <taxon>Bacteroidia</taxon>
        <taxon>Bacteroidales</taxon>
        <taxon>Dysgonomonadaceae</taxon>
        <taxon>Dysgonomonas</taxon>
    </lineage>
</organism>
<proteinExistence type="predicted"/>
<keyword evidence="1" id="KW-0560">Oxidoreductase</keyword>
<reference evidence="1 2" key="1">
    <citation type="submission" date="2020-08" db="EMBL/GenBank/DDBJ databases">
        <title>Genomic Encyclopedia of Type Strains, Phase IV (KMG-IV): sequencing the most valuable type-strain genomes for metagenomic binning, comparative biology and taxonomic classification.</title>
        <authorList>
            <person name="Goeker M."/>
        </authorList>
    </citation>
    <scope>NUCLEOTIDE SEQUENCE [LARGE SCALE GENOMIC DNA]</scope>
    <source>
        <strain evidence="1 2">DSM 104969</strain>
    </source>
</reference>
<comment type="caution">
    <text evidence="1">The sequence shown here is derived from an EMBL/GenBank/DDBJ whole genome shotgun (WGS) entry which is preliminary data.</text>
</comment>
<sequence length="161" mass="18629">MLKYSNYNIVFQEIPGEVTLAVNLSNCPNRCKGCHSLYLQQDIGEVFDEYVLEHLLDKYGNSVTCICFMGGDIDPEEVERLSVFVREKSTGNIKTGWYSGRIKLPESVFIENFDYIKLGAYIERYGGLDNATTNQRFYKVESGKMIDQTFLFQQRKHSFFL</sequence>
<dbReference type="EMBL" id="JACIEP010000004">
    <property type="protein sequence ID" value="MBB4035596.1"/>
    <property type="molecule type" value="Genomic_DNA"/>
</dbReference>
<protein>
    <submittedName>
        <fullName evidence="1">Anaerobic ribonucleoside-triphosphate reductase activating protein</fullName>
        <ecNumber evidence="1">1.97.1.4</ecNumber>
    </submittedName>
</protein>
<dbReference type="NCBIfam" id="TIGR02826">
    <property type="entry name" value="RNR_activ_nrdG3"/>
    <property type="match status" value="1"/>
</dbReference>
<gene>
    <name evidence="1" type="ORF">GGR21_001489</name>
</gene>
<accession>A0A840CJQ0</accession>
<dbReference type="InterPro" id="IPR014191">
    <property type="entry name" value="Anaer_RNR_activator"/>
</dbReference>
<dbReference type="Proteomes" id="UP000555103">
    <property type="component" value="Unassembled WGS sequence"/>
</dbReference>
<dbReference type="GO" id="GO:0043365">
    <property type="term" value="F:[formate-C-acetyltransferase]-activating enzyme activity"/>
    <property type="evidence" value="ECO:0007669"/>
    <property type="project" value="UniProtKB-EC"/>
</dbReference>
<evidence type="ECO:0000313" key="1">
    <source>
        <dbReference type="EMBL" id="MBB4035596.1"/>
    </source>
</evidence>
<evidence type="ECO:0000313" key="2">
    <source>
        <dbReference type="Proteomes" id="UP000555103"/>
    </source>
</evidence>
<dbReference type="RefSeq" id="WP_183306524.1">
    <property type="nucleotide sequence ID" value="NZ_JACIEP010000004.1"/>
</dbReference>
<dbReference type="AlphaFoldDB" id="A0A840CJQ0"/>
<dbReference type="EC" id="1.97.1.4" evidence="1"/>
<keyword evidence="2" id="KW-1185">Reference proteome</keyword>
<name>A0A840CJQ0_9BACT</name>